<evidence type="ECO:0000313" key="10">
    <source>
        <dbReference type="EMBL" id="CAK9006677.1"/>
    </source>
</evidence>
<dbReference type="Pfam" id="PF00069">
    <property type="entry name" value="Pkinase"/>
    <property type="match status" value="1"/>
</dbReference>
<accession>A0ABP0IX57</accession>
<dbReference type="PANTHER" id="PTHR24349">
    <property type="entry name" value="SERINE/THREONINE-PROTEIN KINASE"/>
    <property type="match status" value="1"/>
</dbReference>
<organism evidence="10 11">
    <name type="scientific">Durusdinium trenchii</name>
    <dbReference type="NCBI Taxonomy" id="1381693"/>
    <lineage>
        <taxon>Eukaryota</taxon>
        <taxon>Sar</taxon>
        <taxon>Alveolata</taxon>
        <taxon>Dinophyceae</taxon>
        <taxon>Suessiales</taxon>
        <taxon>Symbiodiniaceae</taxon>
        <taxon>Durusdinium</taxon>
    </lineage>
</organism>
<dbReference type="InterPro" id="IPR011009">
    <property type="entry name" value="Kinase-like_dom_sf"/>
</dbReference>
<dbReference type="PROSITE" id="PS50053">
    <property type="entry name" value="UBIQUITIN_2"/>
    <property type="match status" value="1"/>
</dbReference>
<dbReference type="Proteomes" id="UP001642464">
    <property type="component" value="Unassembled WGS sequence"/>
</dbReference>
<dbReference type="InterPro" id="IPR008271">
    <property type="entry name" value="Ser/Thr_kinase_AS"/>
</dbReference>
<dbReference type="SMART" id="SM00271">
    <property type="entry name" value="DnaJ"/>
    <property type="match status" value="1"/>
</dbReference>
<feature type="domain" description="J" evidence="9">
    <location>
        <begin position="419"/>
        <end position="506"/>
    </location>
</feature>
<dbReference type="SUPFAM" id="SSF54236">
    <property type="entry name" value="Ubiquitin-like"/>
    <property type="match status" value="1"/>
</dbReference>
<dbReference type="GO" id="GO:0016301">
    <property type="term" value="F:kinase activity"/>
    <property type="evidence" value="ECO:0007669"/>
    <property type="project" value="UniProtKB-KW"/>
</dbReference>
<evidence type="ECO:0000256" key="5">
    <source>
        <dbReference type="ARBA" id="ARBA00022840"/>
    </source>
</evidence>
<proteinExistence type="predicted"/>
<feature type="domain" description="Protein kinase" evidence="7">
    <location>
        <begin position="86"/>
        <end position="401"/>
    </location>
</feature>
<dbReference type="PROSITE" id="PS50076">
    <property type="entry name" value="DNAJ_2"/>
    <property type="match status" value="1"/>
</dbReference>
<evidence type="ECO:0000313" key="11">
    <source>
        <dbReference type="Proteomes" id="UP001642464"/>
    </source>
</evidence>
<dbReference type="Gene3D" id="1.10.287.110">
    <property type="entry name" value="DnaJ domain"/>
    <property type="match status" value="1"/>
</dbReference>
<dbReference type="PROSITE" id="PS50011">
    <property type="entry name" value="PROTEIN_KINASE_DOM"/>
    <property type="match status" value="1"/>
</dbReference>
<protein>
    <submittedName>
        <fullName evidence="10">Calcium-dependent protein kinase 8 (Calcium-dependent protein kinase isoform CDPK19) (AtCDPK19)</fullName>
    </submittedName>
</protein>
<dbReference type="InterPro" id="IPR029071">
    <property type="entry name" value="Ubiquitin-like_domsf"/>
</dbReference>
<evidence type="ECO:0000259" key="7">
    <source>
        <dbReference type="PROSITE" id="PS50011"/>
    </source>
</evidence>
<name>A0ABP0IX57_9DINO</name>
<dbReference type="Gene3D" id="3.10.20.90">
    <property type="entry name" value="Phosphatidylinositol 3-kinase Catalytic Subunit, Chain A, domain 1"/>
    <property type="match status" value="1"/>
</dbReference>
<evidence type="ECO:0000256" key="3">
    <source>
        <dbReference type="ARBA" id="ARBA00022741"/>
    </source>
</evidence>
<dbReference type="SUPFAM" id="SSF50998">
    <property type="entry name" value="Quinoprotein alcohol dehydrogenase-like"/>
    <property type="match status" value="1"/>
</dbReference>
<dbReference type="CDD" id="cd17039">
    <property type="entry name" value="Ubl_ubiquitin_like"/>
    <property type="match status" value="1"/>
</dbReference>
<evidence type="ECO:0000259" key="8">
    <source>
        <dbReference type="PROSITE" id="PS50053"/>
    </source>
</evidence>
<evidence type="ECO:0000259" key="9">
    <source>
        <dbReference type="PROSITE" id="PS50076"/>
    </source>
</evidence>
<comment type="caution">
    <text evidence="10">The sequence shown here is derived from an EMBL/GenBank/DDBJ whole genome shotgun (WGS) entry which is preliminary data.</text>
</comment>
<keyword evidence="5" id="KW-0067">ATP-binding</keyword>
<dbReference type="InterPro" id="IPR000719">
    <property type="entry name" value="Prot_kinase_dom"/>
</dbReference>
<dbReference type="SMART" id="SM00220">
    <property type="entry name" value="S_TKc"/>
    <property type="match status" value="1"/>
</dbReference>
<dbReference type="InterPro" id="IPR000626">
    <property type="entry name" value="Ubiquitin-like_dom"/>
</dbReference>
<dbReference type="Gene3D" id="2.130.10.10">
    <property type="entry name" value="YVTN repeat-like/Quinoprotein amine dehydrogenase"/>
    <property type="match status" value="1"/>
</dbReference>
<evidence type="ECO:0000256" key="4">
    <source>
        <dbReference type="ARBA" id="ARBA00022777"/>
    </source>
</evidence>
<dbReference type="CDD" id="cd06257">
    <property type="entry name" value="DnaJ"/>
    <property type="match status" value="1"/>
</dbReference>
<evidence type="ECO:0000256" key="6">
    <source>
        <dbReference type="SAM" id="MobiDB-lite"/>
    </source>
</evidence>
<dbReference type="Gene3D" id="1.10.510.10">
    <property type="entry name" value="Transferase(Phosphotransferase) domain 1"/>
    <property type="match status" value="2"/>
</dbReference>
<dbReference type="PROSITE" id="PS00108">
    <property type="entry name" value="PROTEIN_KINASE_ST"/>
    <property type="match status" value="1"/>
</dbReference>
<dbReference type="EMBL" id="CAXAMM010005280">
    <property type="protein sequence ID" value="CAK9006677.1"/>
    <property type="molecule type" value="Genomic_DNA"/>
</dbReference>
<evidence type="ECO:0000256" key="2">
    <source>
        <dbReference type="ARBA" id="ARBA00022679"/>
    </source>
</evidence>
<dbReference type="SUPFAM" id="SSF46565">
    <property type="entry name" value="Chaperone J-domain"/>
    <property type="match status" value="1"/>
</dbReference>
<feature type="region of interest" description="Disordered" evidence="6">
    <location>
        <begin position="1"/>
        <end position="67"/>
    </location>
</feature>
<dbReference type="InterPro" id="IPR036869">
    <property type="entry name" value="J_dom_sf"/>
</dbReference>
<gene>
    <name evidence="10" type="ORF">SCF082_LOCUS9131</name>
</gene>
<keyword evidence="2" id="KW-0808">Transferase</keyword>
<keyword evidence="1" id="KW-0723">Serine/threonine-protein kinase</keyword>
<keyword evidence="11" id="KW-1185">Reference proteome</keyword>
<dbReference type="InterPro" id="IPR050205">
    <property type="entry name" value="CDPK_Ser/Thr_kinases"/>
</dbReference>
<reference evidence="10 11" key="1">
    <citation type="submission" date="2024-02" db="EMBL/GenBank/DDBJ databases">
        <authorList>
            <person name="Chen Y."/>
            <person name="Shah S."/>
            <person name="Dougan E. K."/>
            <person name="Thang M."/>
            <person name="Chan C."/>
        </authorList>
    </citation>
    <scope>NUCLEOTIDE SEQUENCE [LARGE SCALE GENOMIC DNA]</scope>
</reference>
<dbReference type="InterPro" id="IPR015943">
    <property type="entry name" value="WD40/YVTN_repeat-like_dom_sf"/>
</dbReference>
<feature type="domain" description="Ubiquitin-like" evidence="8">
    <location>
        <begin position="478"/>
        <end position="522"/>
    </location>
</feature>
<dbReference type="SUPFAM" id="SSF56112">
    <property type="entry name" value="Protein kinase-like (PK-like)"/>
    <property type="match status" value="1"/>
</dbReference>
<keyword evidence="3" id="KW-0547">Nucleotide-binding</keyword>
<evidence type="ECO:0000256" key="1">
    <source>
        <dbReference type="ARBA" id="ARBA00022527"/>
    </source>
</evidence>
<dbReference type="InterPro" id="IPR001623">
    <property type="entry name" value="DnaJ_domain"/>
</dbReference>
<feature type="compositionally biased region" description="Acidic residues" evidence="6">
    <location>
        <begin position="14"/>
        <end position="27"/>
    </location>
</feature>
<sequence>MDTVSAAEKSLDQNVEDEDEEEEEIMLESEKEAARRAFAAMLEREGSFPESSDSSSEEEADVARTTAQEPACIERIRLPDRIRNRYTFLELLHENHGRRVYFCDALTQGGSGENRCVLKVWYKSSQEADMLESVIKGQLELMDLQRHANVVQPCRILEDDSCYYVEFHAVLAGSSLFQTIVADASTTERWIKRVFRGIFRGLAHLHDHGLTHGDIKPENVLLEWKGYRELLSKHAKHPKAWLSVKKSVRRWKCPTHFKTAWTRHQLVAHVRIIDLDTASRSPKGICGTPGYMSPEEYVSDSTPAGDLFAVGVMLYQLMRCVCPFHETVFRVLRGRPLDGVSAETREEIAEAVEVVVSHIDWTEHPWPALPKARDLCQQLLHADPAERGGTASEVMAASPWLNPRVGKHLKTLVRRTTTKMNSSLGTSPPSRSTKMSSRLRHYRRLARDCHPDKHPDNVEEATRRFQQLTEAYEVIGAFELDQDAQVSHLRHRLQQSSNVPLYDQHLICGNKVLTDDMSLGSLTTLGQSEFLQITLLRAPKPCALTAGSEGNFMLWDLDTGHCCRFLPFSTSVLCLKVDWLARIALSGHTDSCLRLWDLDRGFCLREMPLTNSFVSLRSVDFDWQMKVAVSSSLAYGCSMIGSPVQPLGLWDLAAGGYIRGFLTESMHAACISADWSRCQLLAAGDALELFDIDLGQRLWCLRSWQWSGRRRWRSHAPVIESKRGTWSLKNAPRSSNIMVKYISSRWTGQETDVEPQVFVAKACTAGCGTFRTGSWFKRR</sequence>
<dbReference type="InterPro" id="IPR011047">
    <property type="entry name" value="Quinoprotein_ADH-like_sf"/>
</dbReference>
<dbReference type="Pfam" id="PF00226">
    <property type="entry name" value="DnaJ"/>
    <property type="match status" value="1"/>
</dbReference>
<keyword evidence="4 10" id="KW-0418">Kinase</keyword>